<dbReference type="AlphaFoldDB" id="A0A673Z057"/>
<evidence type="ECO:0000259" key="4">
    <source>
        <dbReference type="PROSITE" id="PS50853"/>
    </source>
</evidence>
<dbReference type="SUPFAM" id="SSF49265">
    <property type="entry name" value="Fibronectin type III"/>
    <property type="match status" value="2"/>
</dbReference>
<dbReference type="GO" id="GO:0004896">
    <property type="term" value="F:cytokine receptor activity"/>
    <property type="evidence" value="ECO:0007669"/>
    <property type="project" value="TreeGrafter"/>
</dbReference>
<reference evidence="5" key="1">
    <citation type="submission" date="2025-08" db="UniProtKB">
        <authorList>
            <consortium name="Ensembl"/>
        </authorList>
    </citation>
    <scope>IDENTIFICATION</scope>
</reference>
<dbReference type="InterPro" id="IPR036116">
    <property type="entry name" value="FN3_sf"/>
</dbReference>
<dbReference type="CDD" id="cd00063">
    <property type="entry name" value="FN3"/>
    <property type="match status" value="1"/>
</dbReference>
<evidence type="ECO:0000313" key="5">
    <source>
        <dbReference type="Ensembl" id="ENSSTUP00000039959.1"/>
    </source>
</evidence>
<organism evidence="5 6">
    <name type="scientific">Salmo trutta</name>
    <name type="common">Brown trout</name>
    <dbReference type="NCBI Taxonomy" id="8032"/>
    <lineage>
        <taxon>Eukaryota</taxon>
        <taxon>Metazoa</taxon>
        <taxon>Chordata</taxon>
        <taxon>Craniata</taxon>
        <taxon>Vertebrata</taxon>
        <taxon>Euteleostomi</taxon>
        <taxon>Actinopterygii</taxon>
        <taxon>Neopterygii</taxon>
        <taxon>Teleostei</taxon>
        <taxon>Protacanthopterygii</taxon>
        <taxon>Salmoniformes</taxon>
        <taxon>Salmonidae</taxon>
        <taxon>Salmoninae</taxon>
        <taxon>Salmo</taxon>
    </lineage>
</organism>
<evidence type="ECO:0000256" key="3">
    <source>
        <dbReference type="SAM" id="SignalP"/>
    </source>
</evidence>
<dbReference type="InterPro" id="IPR015373">
    <property type="entry name" value="Interferon/interleukin_rcp_dom"/>
</dbReference>
<feature type="chain" id="PRO_5025393835" evidence="3">
    <location>
        <begin position="27"/>
        <end position="357"/>
    </location>
</feature>
<sequence>MQSTVFTILFVKLLCLTLHGMTAVLAELPSPSNIRITSVNMGLVLEWDPPQNHTEKLTYRSEYKWNSIRSSYQYVCWNTTALYCDFTSHLNKFGVYTFQVRAEREGETSHWVETKEFIMDEHTTLGPPSVTLVSSGANIEVSIEDPVLKISEFKEIYNHATFNITYWKEGQEKRVWWPFYFPSGIIRLECHFHCLQPGDLRNGKTKAKRMTGIQLHKVVLELEQWTRYCFQVWVVTERFFKQSQPSNVTCVSTPKGKDRPWVMALVMFVVMAVSVPLVVLAFWHCYRVVSFLRPKVKLPGHFTVYLLDPQCSSILALQSSPQPDEVYHEVSIMPGGTDGERPPSGGRNNIMHINQTD</sequence>
<dbReference type="KEGG" id="stru:115161375"/>
<keyword evidence="6" id="KW-1185">Reference proteome</keyword>
<reference evidence="5" key="2">
    <citation type="submission" date="2025-09" db="UniProtKB">
        <authorList>
            <consortium name="Ensembl"/>
        </authorList>
    </citation>
    <scope>IDENTIFICATION</scope>
</reference>
<feature type="domain" description="Fibronectin type-III" evidence="4">
    <location>
        <begin position="30"/>
        <end position="122"/>
    </location>
</feature>
<accession>A0A673Z057</accession>
<evidence type="ECO:0000313" key="6">
    <source>
        <dbReference type="Proteomes" id="UP000472277"/>
    </source>
</evidence>
<dbReference type="Proteomes" id="UP000472277">
    <property type="component" value="Chromosome 24"/>
</dbReference>
<keyword evidence="2" id="KW-0472">Membrane</keyword>
<protein>
    <submittedName>
        <fullName evidence="5">Interleukin-10 receptor subunit beta-like</fullName>
    </submittedName>
</protein>
<proteinExistence type="predicted"/>
<dbReference type="InterPro" id="IPR050650">
    <property type="entry name" value="Type-II_Cytokine-TF_Rcpt"/>
</dbReference>
<dbReference type="GO" id="GO:0005886">
    <property type="term" value="C:plasma membrane"/>
    <property type="evidence" value="ECO:0007669"/>
    <property type="project" value="TreeGrafter"/>
</dbReference>
<keyword evidence="3" id="KW-0732">Signal</keyword>
<keyword evidence="2" id="KW-1133">Transmembrane helix</keyword>
<dbReference type="Pfam" id="PF01108">
    <property type="entry name" value="Tissue_fac"/>
    <property type="match status" value="1"/>
</dbReference>
<dbReference type="PROSITE" id="PS50853">
    <property type="entry name" value="FN3"/>
    <property type="match status" value="1"/>
</dbReference>
<name>A0A673Z057_SALTR</name>
<dbReference type="Gene3D" id="2.60.40.10">
    <property type="entry name" value="Immunoglobulins"/>
    <property type="match status" value="3"/>
</dbReference>
<evidence type="ECO:0000256" key="2">
    <source>
        <dbReference type="SAM" id="Phobius"/>
    </source>
</evidence>
<gene>
    <name evidence="5" type="primary">LOC115161375</name>
</gene>
<dbReference type="InParanoid" id="A0A673Z057"/>
<dbReference type="InterPro" id="IPR003961">
    <property type="entry name" value="FN3_dom"/>
</dbReference>
<feature type="signal peptide" evidence="3">
    <location>
        <begin position="1"/>
        <end position="26"/>
    </location>
</feature>
<dbReference type="OMA" id="YRSEYKW"/>
<dbReference type="Pfam" id="PF09294">
    <property type="entry name" value="Interfer-bind"/>
    <property type="match status" value="2"/>
</dbReference>
<dbReference type="SMART" id="SM00060">
    <property type="entry name" value="FN3"/>
    <property type="match status" value="2"/>
</dbReference>
<dbReference type="GeneID" id="115161375"/>
<dbReference type="OrthoDB" id="8724082at2759"/>
<dbReference type="RefSeq" id="XP_029568181.1">
    <property type="nucleotide sequence ID" value="XM_029712321.1"/>
</dbReference>
<evidence type="ECO:0000256" key="1">
    <source>
        <dbReference type="SAM" id="MobiDB-lite"/>
    </source>
</evidence>
<keyword evidence="2" id="KW-0812">Transmembrane</keyword>
<dbReference type="InterPro" id="IPR013783">
    <property type="entry name" value="Ig-like_fold"/>
</dbReference>
<feature type="transmembrane region" description="Helical" evidence="2">
    <location>
        <begin position="261"/>
        <end position="283"/>
    </location>
</feature>
<dbReference type="PANTHER" id="PTHR20859">
    <property type="entry name" value="INTERFERON/INTERLEUKIN RECEPTOR"/>
    <property type="match status" value="1"/>
</dbReference>
<dbReference type="GeneTree" id="ENSGT00940000158231"/>
<feature type="region of interest" description="Disordered" evidence="1">
    <location>
        <begin position="334"/>
        <end position="357"/>
    </location>
</feature>
<dbReference type="PANTHER" id="PTHR20859:SF46">
    <property type="entry name" value="INTERFERON GAMMA RECEPTOR 2"/>
    <property type="match status" value="1"/>
</dbReference>
<dbReference type="Ensembl" id="ENSSTUT00000041769.1">
    <property type="protein sequence ID" value="ENSSTUP00000039959.1"/>
    <property type="gene ID" value="ENSSTUG00000016992.1"/>
</dbReference>